<dbReference type="Proteomes" id="UP001055025">
    <property type="component" value="Unassembled WGS sequence"/>
</dbReference>
<name>A0AAV5B1Q8_9ACTN</name>
<reference evidence="2" key="1">
    <citation type="journal article" date="2022" name="Int. J. Syst. Evol. Microbiol.">
        <title>Granulimonas faecalis gen. nov., sp. nov., and Leptogranulimonas caecicola gen. nov., sp. nov., novel lactate-producing Atopobiaceae bacteria isolated from mouse intestines, and an emended description of the family Atopobiaceae.</title>
        <authorList>
            <person name="Morinaga K."/>
            <person name="Kusada H."/>
            <person name="Sakamoto S."/>
            <person name="Murakami T."/>
            <person name="Toyoda A."/>
            <person name="Mori H."/>
            <person name="Meng X.Y."/>
            <person name="Takashino M."/>
            <person name="Murotomi K."/>
            <person name="Tamaki H."/>
        </authorList>
    </citation>
    <scope>NUCLEOTIDE SEQUENCE</scope>
    <source>
        <strain evidence="2">OPF53</strain>
    </source>
</reference>
<evidence type="ECO:0000313" key="3">
    <source>
        <dbReference type="Proteomes" id="UP001055025"/>
    </source>
</evidence>
<dbReference type="AlphaFoldDB" id="A0AAV5B1Q8"/>
<evidence type="ECO:0000256" key="1">
    <source>
        <dbReference type="ARBA" id="ARBA00005721"/>
    </source>
</evidence>
<gene>
    <name evidence="2" type="ORF">ATOP_10240</name>
</gene>
<keyword evidence="3" id="KW-1185">Reference proteome</keyword>
<accession>A0AAV5B1Q8</accession>
<comment type="caution">
    <text evidence="2">The sequence shown here is derived from an EMBL/GenBank/DDBJ whole genome shotgun (WGS) entry which is preliminary data.</text>
</comment>
<protein>
    <submittedName>
        <fullName evidence="2">Asp23/Gls24 family envelope stress response protein</fullName>
    </submittedName>
</protein>
<proteinExistence type="inferred from homology"/>
<dbReference type="EMBL" id="BQKC01000001">
    <property type="protein sequence ID" value="GJM55369.1"/>
    <property type="molecule type" value="Genomic_DNA"/>
</dbReference>
<evidence type="ECO:0000313" key="2">
    <source>
        <dbReference type="EMBL" id="GJM55369.1"/>
    </source>
</evidence>
<dbReference type="RefSeq" id="WP_251163941.1">
    <property type="nucleotide sequence ID" value="NZ_BQKC01000001.1"/>
</dbReference>
<comment type="similarity">
    <text evidence="1">Belongs to the asp23 family.</text>
</comment>
<dbReference type="Pfam" id="PF03780">
    <property type="entry name" value="Asp23"/>
    <property type="match status" value="1"/>
</dbReference>
<sequence>MADAAVPGTLQVSNDVIADLAGYAAMMCYGVVGMAYTDDQQNLQTLLSMSQMSKGIDVDMDGDTVSVTLHVVVDAGVNMRSVSQNLESSVRFMLGQVAQIDGAEVHVVIEDMRVR</sequence>
<dbReference type="PANTHER" id="PTHR34297">
    <property type="entry name" value="HYPOTHETICAL CYTOSOLIC PROTEIN-RELATED"/>
    <property type="match status" value="1"/>
</dbReference>
<dbReference type="InterPro" id="IPR005531">
    <property type="entry name" value="Asp23"/>
</dbReference>
<dbReference type="PANTHER" id="PTHR34297:SF2">
    <property type="entry name" value="ASP23_GLS24 FAMILY ENVELOPE STRESS RESPONSE PROTEIN"/>
    <property type="match status" value="1"/>
</dbReference>
<organism evidence="2 3">
    <name type="scientific">Granulimonas faecalis</name>
    <dbReference type="NCBI Taxonomy" id="2894155"/>
    <lineage>
        <taxon>Bacteria</taxon>
        <taxon>Bacillati</taxon>
        <taxon>Actinomycetota</taxon>
        <taxon>Coriobacteriia</taxon>
        <taxon>Coriobacteriales</taxon>
        <taxon>Kribbibacteriaceae</taxon>
        <taxon>Granulimonas</taxon>
    </lineage>
</organism>